<dbReference type="EMBL" id="CAJVQB010006866">
    <property type="protein sequence ID" value="CAG8692946.1"/>
    <property type="molecule type" value="Genomic_DNA"/>
</dbReference>
<organism evidence="2 3">
    <name type="scientific">Gigaspora margarita</name>
    <dbReference type="NCBI Taxonomy" id="4874"/>
    <lineage>
        <taxon>Eukaryota</taxon>
        <taxon>Fungi</taxon>
        <taxon>Fungi incertae sedis</taxon>
        <taxon>Mucoromycota</taxon>
        <taxon>Glomeromycotina</taxon>
        <taxon>Glomeromycetes</taxon>
        <taxon>Diversisporales</taxon>
        <taxon>Gigasporaceae</taxon>
        <taxon>Gigaspora</taxon>
    </lineage>
</organism>
<evidence type="ECO:0000256" key="1">
    <source>
        <dbReference type="SAM" id="MobiDB-lite"/>
    </source>
</evidence>
<accession>A0ABN7UWT1</accession>
<evidence type="ECO:0000313" key="2">
    <source>
        <dbReference type="EMBL" id="CAG8692946.1"/>
    </source>
</evidence>
<feature type="region of interest" description="Disordered" evidence="1">
    <location>
        <begin position="1"/>
        <end position="23"/>
    </location>
</feature>
<gene>
    <name evidence="2" type="ORF">GMARGA_LOCUS11634</name>
</gene>
<dbReference type="Proteomes" id="UP000789901">
    <property type="component" value="Unassembled WGS sequence"/>
</dbReference>
<name>A0ABN7UWT1_GIGMA</name>
<evidence type="ECO:0000313" key="3">
    <source>
        <dbReference type="Proteomes" id="UP000789901"/>
    </source>
</evidence>
<keyword evidence="3" id="KW-1185">Reference proteome</keyword>
<reference evidence="2 3" key="1">
    <citation type="submission" date="2021-06" db="EMBL/GenBank/DDBJ databases">
        <authorList>
            <person name="Kallberg Y."/>
            <person name="Tangrot J."/>
            <person name="Rosling A."/>
        </authorList>
    </citation>
    <scope>NUCLEOTIDE SEQUENCE [LARGE SCALE GENOMIC DNA]</scope>
    <source>
        <strain evidence="2 3">120-4 pot B 10/14</strain>
    </source>
</reference>
<feature type="non-terminal residue" evidence="2">
    <location>
        <position position="1"/>
    </location>
</feature>
<feature type="compositionally biased region" description="Polar residues" evidence="1">
    <location>
        <begin position="1"/>
        <end position="10"/>
    </location>
</feature>
<comment type="caution">
    <text evidence="2">The sequence shown here is derived from an EMBL/GenBank/DDBJ whole genome shotgun (WGS) entry which is preliminary data.</text>
</comment>
<sequence length="46" mass="5415">EEYLKNSSSKGYEEFEDCPRETTETSVEGLSCGTFVSELWLDEFRW</sequence>
<feature type="compositionally biased region" description="Basic and acidic residues" evidence="1">
    <location>
        <begin position="11"/>
        <end position="23"/>
    </location>
</feature>
<protein>
    <submittedName>
        <fullName evidence="2">8340_t:CDS:1</fullName>
    </submittedName>
</protein>
<proteinExistence type="predicted"/>